<dbReference type="Pfam" id="PF00109">
    <property type="entry name" value="ketoacyl-synt"/>
    <property type="match status" value="1"/>
</dbReference>
<keyword evidence="10" id="KW-0511">Multifunctional enzyme</keyword>
<comment type="catalytic activity">
    <reaction evidence="12">
        <text>19-(4-hydroxyphenyl)nonadecanoyl-[(phenol)carboxyphthiodiolenone synthase] + 2 (S)-methylmalonyl-CoA + 3 malonyl-CoA + 5 NADPH + 10 H(+) = C37-(phenol)carboxyphthiodiolenone-[(phenol)carboxyphthiodiolenone synthase] + 5 CO2 + 5 NADP(+) + 5 CoA + 2 H2O</text>
        <dbReference type="Rhea" id="RHEA:57760"/>
        <dbReference type="Rhea" id="RHEA-COMP:14273"/>
        <dbReference type="Rhea" id="RHEA-COMP:14990"/>
        <dbReference type="ChEBI" id="CHEBI:15377"/>
        <dbReference type="ChEBI" id="CHEBI:15378"/>
        <dbReference type="ChEBI" id="CHEBI:16526"/>
        <dbReference type="ChEBI" id="CHEBI:57287"/>
        <dbReference type="ChEBI" id="CHEBI:57327"/>
        <dbReference type="ChEBI" id="CHEBI:57384"/>
        <dbReference type="ChEBI" id="CHEBI:57783"/>
        <dbReference type="ChEBI" id="CHEBI:58349"/>
        <dbReference type="ChEBI" id="CHEBI:133301"/>
        <dbReference type="ChEBI" id="CHEBI:142260"/>
        <dbReference type="EC" id="2.3.1.292"/>
    </reaction>
</comment>
<dbReference type="FunFam" id="1.10.1200.10:FF:000005">
    <property type="entry name" value="Nonribosomal peptide synthetase 1"/>
    <property type="match status" value="1"/>
</dbReference>
<dbReference type="SMART" id="SM00825">
    <property type="entry name" value="PKS_KS"/>
    <property type="match status" value="1"/>
</dbReference>
<dbReference type="EC" id="2.3.1.292" evidence="16"/>
<evidence type="ECO:0000256" key="18">
    <source>
        <dbReference type="ARBA" id="ARBA00075053"/>
    </source>
</evidence>
<dbReference type="EMBL" id="RSCL01000042">
    <property type="protein sequence ID" value="RUS95288.1"/>
    <property type="molecule type" value="Genomic_DNA"/>
</dbReference>
<dbReference type="InterPro" id="IPR016036">
    <property type="entry name" value="Malonyl_transacylase_ACP-bd"/>
</dbReference>
<dbReference type="InterPro" id="IPR036736">
    <property type="entry name" value="ACP-like_sf"/>
</dbReference>
<reference evidence="23" key="2">
    <citation type="journal article" date="2019" name="Genome Biol. Evol.">
        <title>Day and night: Metabolic profiles and evolutionary relationships of six axenic non-marine cyanobacteria.</title>
        <authorList>
            <person name="Will S.E."/>
            <person name="Henke P."/>
            <person name="Boedeker C."/>
            <person name="Huang S."/>
            <person name="Brinkmann H."/>
            <person name="Rohde M."/>
            <person name="Jarek M."/>
            <person name="Friedl T."/>
            <person name="Seufert S."/>
            <person name="Schumacher M."/>
            <person name="Overmann J."/>
            <person name="Neumann-Schaal M."/>
            <person name="Petersen J."/>
        </authorList>
    </citation>
    <scope>NUCLEOTIDE SEQUENCE [LARGE SCALE GENOMIC DNA]</scope>
    <source>
        <strain evidence="23">PCC 7102</strain>
    </source>
</reference>
<dbReference type="InterPro" id="IPR036291">
    <property type="entry name" value="NAD(P)-bd_dom_sf"/>
</dbReference>
<dbReference type="Pfam" id="PF08242">
    <property type="entry name" value="Methyltransf_12"/>
    <property type="match status" value="1"/>
</dbReference>
<dbReference type="SMART" id="SM00827">
    <property type="entry name" value="PKS_AT"/>
    <property type="match status" value="1"/>
</dbReference>
<dbReference type="FunFam" id="3.40.366.10:FF:000002">
    <property type="entry name" value="Probable polyketide synthase 2"/>
    <property type="match status" value="1"/>
</dbReference>
<sequence>MNKPSLPLTNDLNNDFLNPSEIAIIGMTGRFPGAKDIDEFWRNLQHGVESISFFSDEELNSSGVNPAVLNNSNYVKANAILPDIDLFDASFFGFRAREAEMTDPQHRIFLECAWNAIESAGYNTETYNGAIGIYAGVGMNTYLLNNLLSNLDLSEPTAIYQATITNDKDFLSTRVSYKLNLTGPSITIQTACSTSLVAVHLACQSLLNGECDIALAGGISINIPQEIGYLYQEGMILSPDGHCRAFDANAQGTVNGSGVGIVVLKRLADAITDGDCIHAIIKGSAINNDGSVKVGYTAPSVDGQKAVISEAQAIAGVEAETITYVETHGTGTVLGDPIEIAALTKAFRVTTEKKGFCAIGSVKTNIGHLDAAAGVTGLIKTVLALKHKMIPPSLHFEKPNPKIDFANSPFYVNTTLSEWKTDKTPRRAGVSSFGIGGTNSHVVIEEACFDKPSGKSRPWQLLLLSAKTSSALEDATKNLVEHLQKHPDQKHTDQKHTDQKHPDLNLADVAYTLNIGRSAFSHRRLVICENFDDAVTALKTLDSKRVLNNFQDSKERPVIFMFSGQGAQYVNMGRSLYESEPIFKEQVDKCCELLKLHIGLDLRTVLYPEQKVDEATQLLQQTAIAQPALFVIEYALAQLWMAWGVHPEAMIGHSIGEYVAATLAGVFSLEDALIIVANRGKLMQQCKSGAMLSVQLSEQEVKPLLAPELSLAASNGPSYCVVSGTTEAVEQLQQHLEQKNVICRRLHVSHAFHSQMMEPIIEPFTQLLNVALNPPKIPFVSNVSGTWITAAEATDPNYWAKHLRQTVRFNEGIVEILKEPERILLEVGPGRTLSSFALQHQTQELVALTSLRHPQEQHSDVAFILNTLGRLWLFGVKIDWSGFYAYEQRHRIPLPTYPFERQRYWIEPQQQVQRTSDSKHSFCSPNSILSKLVKAAQSQARAEIKGFDEQTYLANQHCLDRLCAAYINLYLNHSGVFSNPNKNYSIEQLFEKCQIIPRYRQLLCRWLNILVEQSQLHKDQDLFTNFVPFSDDSLNALLKEVRSKFADTPEVVDIVQHCGENLESVLTGEKEPLELYAGSTQNTENLNQKLPLYEYYKDIIKTSLEQVVKLLPPDVNLRILEIGGGQGIATEALLPILPPQTNYTFTDVGSLFLRLAQQKFGAYPFVEYRLLDIEQPPTEQGYSTHSFDVVIAVNVLHVTRNMTQTLEHVRSLLAPGGLLLLWEITQPEVSFDITDGLLMNPITDEERSQGNPFLSKEQWHKALRDSGFVEVVTLSETEAFGHDVLVAQASTLTNLSTPSAFTVLVPKNADQIPQSLEQKPDIADWFYVPSWKRTMAPQRFDVKVQTKPGCWLVFTDEYGLGEEITQQLASLGQDIITVKVGEQFSQDSEFPQRVYRINPQHQDDYNKLFKELRTLNLIPKTIVHLWSVTPNLEELSIDSLENSQYESFYSLLFLTQALSENNQTHSLEIAIVSNNMQEVTSSELMCPEKAFVLGACKVIEQEYRNILCRSIDIDVIPKTENWQNKKLVNQLLAELKSELSDRVVAYRGLHRWVQTFEPVRLNETVEETPQLREGGVYLITGGLGGVGLFNAEYLAKTVHAKLILIGRSVFPERDEWLQWLSSHEPDDSISCKIRKIQALEALGAEILVLNADVTEREQMEAAITQAKNRFGQIHGVIHNAAEDKQELIAQTTLSTRGIVFSPKILGTLVLNQIFQDVDLDFLILTSSQASILGGIGQAEYTATCAFLDAFAHYSASKHSRLIKSINWNRWKTPEWIAKANLERVSQGLTLEQSGLTLEEGMEALKRILYSSTVPQIVVSNSDFNELINRNLINLHSTLNSLEEEFSKASQAKSTHKRPNLANAYVPPSNEIENTLADIWQETFGIEQVGIYDNFFELGGDSLLATVVLSRLRKSFEIELPYKSFFDEPTIAKIAEILVQKMSEQAEQEELAKALADIEQLTEDEALTLIQQGIELKSSP</sequence>
<evidence type="ECO:0000256" key="17">
    <source>
        <dbReference type="ARBA" id="ARBA00073623"/>
    </source>
</evidence>
<dbReference type="Pfam" id="PF21394">
    <property type="entry name" value="Beta-ketacyl_N"/>
    <property type="match status" value="1"/>
</dbReference>
<evidence type="ECO:0000256" key="13">
    <source>
        <dbReference type="ARBA" id="ARBA00052119"/>
    </source>
</evidence>
<dbReference type="Gene3D" id="3.40.50.150">
    <property type="entry name" value="Vaccinia Virus protein VP39"/>
    <property type="match status" value="1"/>
</dbReference>
<evidence type="ECO:0000313" key="23">
    <source>
        <dbReference type="EMBL" id="RUS95288.1"/>
    </source>
</evidence>
<dbReference type="InterPro" id="IPR001227">
    <property type="entry name" value="Ac_transferase_dom_sf"/>
</dbReference>
<keyword evidence="7" id="KW-0521">NADP</keyword>
<dbReference type="InterPro" id="IPR057326">
    <property type="entry name" value="KR_dom"/>
</dbReference>
<dbReference type="PROSITE" id="PS00606">
    <property type="entry name" value="KS3_1"/>
    <property type="match status" value="1"/>
</dbReference>
<evidence type="ECO:0000256" key="6">
    <source>
        <dbReference type="ARBA" id="ARBA00022832"/>
    </source>
</evidence>
<dbReference type="SUPFAM" id="SSF53901">
    <property type="entry name" value="Thiolase-like"/>
    <property type="match status" value="1"/>
</dbReference>
<dbReference type="Proteomes" id="UP000271624">
    <property type="component" value="Unassembled WGS sequence"/>
</dbReference>
<dbReference type="SUPFAM" id="SSF55048">
    <property type="entry name" value="Probable ACP-binding domain of malonyl-CoA ACP transacylase"/>
    <property type="match status" value="1"/>
</dbReference>
<dbReference type="InterPro" id="IPR029063">
    <property type="entry name" value="SAM-dependent_MTases_sf"/>
</dbReference>
<dbReference type="SUPFAM" id="SSF51735">
    <property type="entry name" value="NAD(P)-binding Rossmann-fold domains"/>
    <property type="match status" value="2"/>
</dbReference>
<keyword evidence="24" id="KW-1185">Reference proteome</keyword>
<keyword evidence="3" id="KW-0596">Phosphopantetheine</keyword>
<dbReference type="SUPFAM" id="SSF52151">
    <property type="entry name" value="FabD/lysophospholipase-like"/>
    <property type="match status" value="1"/>
</dbReference>
<dbReference type="CDD" id="cd00833">
    <property type="entry name" value="PKS"/>
    <property type="match status" value="1"/>
</dbReference>
<dbReference type="InterPro" id="IPR014031">
    <property type="entry name" value="Ketoacyl_synth_C"/>
</dbReference>
<dbReference type="Pfam" id="PF08659">
    <property type="entry name" value="KR"/>
    <property type="match status" value="1"/>
</dbReference>
<evidence type="ECO:0000256" key="14">
    <source>
        <dbReference type="ARBA" id="ARBA00052745"/>
    </source>
</evidence>
<keyword evidence="4" id="KW-0597">Phosphoprotein</keyword>
<dbReference type="PROSITE" id="PS50075">
    <property type="entry name" value="CARRIER"/>
    <property type="match status" value="1"/>
</dbReference>
<dbReference type="InterPro" id="IPR016035">
    <property type="entry name" value="Acyl_Trfase/lysoPLipase"/>
</dbReference>
<evidence type="ECO:0000256" key="11">
    <source>
        <dbReference type="ARBA" id="ARBA00050973"/>
    </source>
</evidence>
<dbReference type="InterPro" id="IPR013968">
    <property type="entry name" value="PKS_KR"/>
</dbReference>
<dbReference type="InterPro" id="IPR050091">
    <property type="entry name" value="PKS_NRPS_Biosynth_Enz"/>
</dbReference>
<protein>
    <recommendedName>
        <fullName evidence="17">Phenolphthiocerol/phthiocerol polyketide synthase subunit E</fullName>
        <ecNumber evidence="16">2.3.1.292</ecNumber>
    </recommendedName>
    <alternativeName>
        <fullName evidence="19">(Phenol)carboxyphthiodiolenone synthase subunit E</fullName>
    </alternativeName>
    <alternativeName>
        <fullName evidence="20">Beta-ketoacyl-acyl-carrier-protein synthase I</fullName>
    </alternativeName>
    <alternativeName>
        <fullName evidence="18">Phthiocerol synthesis polyketide synthase type I PpsE</fullName>
    </alternativeName>
</protein>
<evidence type="ECO:0000313" key="24">
    <source>
        <dbReference type="Proteomes" id="UP000271624"/>
    </source>
</evidence>
<dbReference type="CDD" id="cd08953">
    <property type="entry name" value="KR_2_SDR_x"/>
    <property type="match status" value="1"/>
</dbReference>
<dbReference type="InterPro" id="IPR032821">
    <property type="entry name" value="PKS_assoc"/>
</dbReference>
<dbReference type="Gene3D" id="3.40.366.10">
    <property type="entry name" value="Malonyl-Coenzyme A Acyl Carrier Protein, domain 2"/>
    <property type="match status" value="1"/>
</dbReference>
<dbReference type="GO" id="GO:0005886">
    <property type="term" value="C:plasma membrane"/>
    <property type="evidence" value="ECO:0007669"/>
    <property type="project" value="TreeGrafter"/>
</dbReference>
<evidence type="ECO:0000256" key="3">
    <source>
        <dbReference type="ARBA" id="ARBA00022450"/>
    </source>
</evidence>
<comment type="cofactor">
    <cofactor evidence="1">
        <name>NADP(+)</name>
        <dbReference type="ChEBI" id="CHEBI:58349"/>
    </cofactor>
</comment>
<dbReference type="InterPro" id="IPR014030">
    <property type="entry name" value="Ketoacyl_synth_N"/>
</dbReference>
<comment type="catalytic activity">
    <reaction evidence="14">
        <text>icosanoyl-[(phenol)carboxyphthiodiolenone synthase] + 2 (S)-methylmalonyl-CoA + 3 malonyl-CoA + 5 NADPH + 10 H(+) = C32-carboxyphthiodiolenone-[(phenol)carboxyphthiodiolenone synthase] + 5 CO2 + 5 NADP(+) + 5 CoA + 2 H2O</text>
        <dbReference type="Rhea" id="RHEA:57748"/>
        <dbReference type="Rhea" id="RHEA-COMP:14985"/>
        <dbReference type="Rhea" id="RHEA-COMP:14986"/>
        <dbReference type="ChEBI" id="CHEBI:15377"/>
        <dbReference type="ChEBI" id="CHEBI:15378"/>
        <dbReference type="ChEBI" id="CHEBI:16526"/>
        <dbReference type="ChEBI" id="CHEBI:57287"/>
        <dbReference type="ChEBI" id="CHEBI:57327"/>
        <dbReference type="ChEBI" id="CHEBI:57384"/>
        <dbReference type="ChEBI" id="CHEBI:57783"/>
        <dbReference type="ChEBI" id="CHEBI:58349"/>
        <dbReference type="ChEBI" id="CHEBI:87848"/>
        <dbReference type="ChEBI" id="CHEBI:142236"/>
        <dbReference type="EC" id="2.3.1.292"/>
    </reaction>
</comment>
<evidence type="ECO:0000256" key="12">
    <source>
        <dbReference type="ARBA" id="ARBA00051971"/>
    </source>
</evidence>
<evidence type="ECO:0000256" key="10">
    <source>
        <dbReference type="ARBA" id="ARBA00023268"/>
    </source>
</evidence>
<dbReference type="GO" id="GO:0006633">
    <property type="term" value="P:fatty acid biosynthetic process"/>
    <property type="evidence" value="ECO:0007669"/>
    <property type="project" value="InterPro"/>
</dbReference>
<evidence type="ECO:0000259" key="21">
    <source>
        <dbReference type="PROSITE" id="PS50075"/>
    </source>
</evidence>
<dbReference type="GO" id="GO:0071770">
    <property type="term" value="P:DIM/DIP cell wall layer assembly"/>
    <property type="evidence" value="ECO:0007669"/>
    <property type="project" value="TreeGrafter"/>
</dbReference>
<dbReference type="Gene3D" id="3.40.47.10">
    <property type="match status" value="1"/>
</dbReference>
<proteinExistence type="predicted"/>
<dbReference type="GO" id="GO:0016491">
    <property type="term" value="F:oxidoreductase activity"/>
    <property type="evidence" value="ECO:0007669"/>
    <property type="project" value="UniProtKB-KW"/>
</dbReference>
<dbReference type="Pfam" id="PF00698">
    <property type="entry name" value="Acyl_transf_1"/>
    <property type="match status" value="1"/>
</dbReference>
<dbReference type="SUPFAM" id="SSF53335">
    <property type="entry name" value="S-adenosyl-L-methionine-dependent methyltransferases"/>
    <property type="match status" value="1"/>
</dbReference>
<dbReference type="InterPro" id="IPR018201">
    <property type="entry name" value="Ketoacyl_synth_AS"/>
</dbReference>
<feature type="domain" description="Ketosynthase family 3 (KS3)" evidence="22">
    <location>
        <begin position="19"/>
        <end position="446"/>
    </location>
</feature>
<evidence type="ECO:0000259" key="22">
    <source>
        <dbReference type="PROSITE" id="PS52004"/>
    </source>
</evidence>
<accession>A0A433UN78</accession>
<name>A0A433UN78_9CYAN</name>
<reference evidence="23" key="1">
    <citation type="submission" date="2018-12" db="EMBL/GenBank/DDBJ databases">
        <authorList>
            <person name="Will S."/>
            <person name="Neumann-Schaal M."/>
            <person name="Henke P."/>
        </authorList>
    </citation>
    <scope>NUCLEOTIDE SEQUENCE</scope>
    <source>
        <strain evidence="23">PCC 7102</strain>
    </source>
</reference>
<dbReference type="InterPro" id="IPR009081">
    <property type="entry name" value="PP-bd_ACP"/>
</dbReference>
<dbReference type="FunFam" id="3.40.47.10:FF:000042">
    <property type="entry name" value="Polyketide synthase Pks13"/>
    <property type="match status" value="1"/>
</dbReference>
<comment type="caution">
    <text evidence="23">The sequence shown here is derived from an EMBL/GenBank/DDBJ whole genome shotgun (WGS) entry which is preliminary data.</text>
</comment>
<feature type="domain" description="Carrier" evidence="21">
    <location>
        <begin position="1866"/>
        <end position="1941"/>
    </location>
</feature>
<dbReference type="GO" id="GO:0004315">
    <property type="term" value="F:3-oxoacyl-[acyl-carrier-protein] synthase activity"/>
    <property type="evidence" value="ECO:0007669"/>
    <property type="project" value="InterPro"/>
</dbReference>
<dbReference type="Gene3D" id="3.40.50.720">
    <property type="entry name" value="NAD(P)-binding Rossmann-like Domain"/>
    <property type="match status" value="1"/>
</dbReference>
<dbReference type="SUPFAM" id="SSF47336">
    <property type="entry name" value="ACP-like"/>
    <property type="match status" value="1"/>
</dbReference>
<keyword evidence="5" id="KW-0808">Transferase</keyword>
<organism evidence="23 24">
    <name type="scientific">Dulcicalothrix desertica PCC 7102</name>
    <dbReference type="NCBI Taxonomy" id="232991"/>
    <lineage>
        <taxon>Bacteria</taxon>
        <taxon>Bacillati</taxon>
        <taxon>Cyanobacteriota</taxon>
        <taxon>Cyanophyceae</taxon>
        <taxon>Nostocales</taxon>
        <taxon>Calotrichaceae</taxon>
        <taxon>Dulcicalothrix</taxon>
    </lineage>
</organism>
<comment type="catalytic activity">
    <reaction evidence="11">
        <text>17-(4-hydroxyphenyl)heptadecanoyl-[(phenol)carboxyphthiodiolenone synthase] + 2 (S)-methylmalonyl-CoA + 3 malonyl-CoA + 5 NADPH + 10 H(+) = C35-(phenol)carboxyphthiodiolenone-[(phenol)carboxyphthiodiolenone synthase] + 5 CO2 + 5 NADP(+) + 5 CoA + 2 H2O</text>
        <dbReference type="Rhea" id="RHEA:57756"/>
        <dbReference type="Rhea" id="RHEA-COMP:14272"/>
        <dbReference type="Rhea" id="RHEA-COMP:14989"/>
        <dbReference type="ChEBI" id="CHEBI:15377"/>
        <dbReference type="ChEBI" id="CHEBI:15378"/>
        <dbReference type="ChEBI" id="CHEBI:16526"/>
        <dbReference type="ChEBI" id="CHEBI:57287"/>
        <dbReference type="ChEBI" id="CHEBI:57327"/>
        <dbReference type="ChEBI" id="CHEBI:57384"/>
        <dbReference type="ChEBI" id="CHEBI:57783"/>
        <dbReference type="ChEBI" id="CHEBI:58349"/>
        <dbReference type="ChEBI" id="CHEBI:133300"/>
        <dbReference type="ChEBI" id="CHEBI:142259"/>
        <dbReference type="EC" id="2.3.1.292"/>
    </reaction>
</comment>
<dbReference type="GO" id="GO:0034081">
    <property type="term" value="C:polyketide synthase complex"/>
    <property type="evidence" value="ECO:0007669"/>
    <property type="project" value="UniProtKB-ARBA"/>
</dbReference>
<dbReference type="SMART" id="SM00822">
    <property type="entry name" value="PKS_KR"/>
    <property type="match status" value="1"/>
</dbReference>
<evidence type="ECO:0000256" key="8">
    <source>
        <dbReference type="ARBA" id="ARBA00023002"/>
    </source>
</evidence>
<evidence type="ECO:0000256" key="5">
    <source>
        <dbReference type="ARBA" id="ARBA00022679"/>
    </source>
</evidence>
<dbReference type="InterPro" id="IPR013217">
    <property type="entry name" value="Methyltransf_12"/>
</dbReference>
<gene>
    <name evidence="23" type="ORF">DSM106972_090640</name>
</gene>
<evidence type="ECO:0000256" key="19">
    <source>
        <dbReference type="ARBA" id="ARBA00078169"/>
    </source>
</evidence>
<evidence type="ECO:0000256" key="9">
    <source>
        <dbReference type="ARBA" id="ARBA00023098"/>
    </source>
</evidence>
<dbReference type="InterPro" id="IPR016039">
    <property type="entry name" value="Thiolase-like"/>
</dbReference>
<comment type="cofactor">
    <cofactor evidence="2">
        <name>pantetheine 4'-phosphate</name>
        <dbReference type="ChEBI" id="CHEBI:47942"/>
    </cofactor>
</comment>
<keyword evidence="8" id="KW-0560">Oxidoreductase</keyword>
<keyword evidence="9" id="KW-0443">Lipid metabolism</keyword>
<dbReference type="Gene3D" id="3.30.70.3290">
    <property type="match status" value="1"/>
</dbReference>
<evidence type="ECO:0000256" key="20">
    <source>
        <dbReference type="ARBA" id="ARBA00084020"/>
    </source>
</evidence>
<evidence type="ECO:0000256" key="15">
    <source>
        <dbReference type="ARBA" id="ARBA00058455"/>
    </source>
</evidence>
<dbReference type="InterPro" id="IPR049490">
    <property type="entry name" value="C883_1060-like_KR_N"/>
</dbReference>
<dbReference type="PANTHER" id="PTHR43775">
    <property type="entry name" value="FATTY ACID SYNTHASE"/>
    <property type="match status" value="1"/>
</dbReference>
<evidence type="ECO:0000256" key="16">
    <source>
        <dbReference type="ARBA" id="ARBA00066974"/>
    </source>
</evidence>
<dbReference type="Pfam" id="PF16197">
    <property type="entry name" value="KAsynt_C_assoc"/>
    <property type="match status" value="1"/>
</dbReference>
<comment type="function">
    <text evidence="15">Part of the PpsABCDE complex involved in the biosynthesis of the lipid core common to phthiocerols and phenolphthiocerols by successive additions of malonyl-CoA or methylmalonyl-CoA extender units. PpsA can accept as substrate the activated forms of either icosanoyl (C20), docosanoyl (C22) or lignoceroyl (C24) groups from FadD26, or a (4-hydroxyphenyl)-C17 or (4-hydroxyphenyl)-C19 fatty acyl from FadD29. PpsA initiates the biosynthesis and extends its substrate using a malonyl-CoA extender unit. The PpsB and PpsC proteins add the second and third malonyl-CoA extender units. PpsD adds an (R)-methylmalonyl unit and PpsE adds a second (R)-methylmalonyl unit. The incorporation of the methylmalonyl units results in formation of two branched methyl groups in the elongated product.</text>
</comment>
<dbReference type="Gene3D" id="1.10.1200.10">
    <property type="entry name" value="ACP-like"/>
    <property type="match status" value="1"/>
</dbReference>
<dbReference type="PANTHER" id="PTHR43775:SF51">
    <property type="entry name" value="INACTIVE PHENOLPHTHIOCEROL SYNTHESIS POLYKETIDE SYNTHASE TYPE I PKS1-RELATED"/>
    <property type="match status" value="1"/>
</dbReference>
<dbReference type="RefSeq" id="WP_127087023.1">
    <property type="nucleotide sequence ID" value="NZ_RSCL01000042.1"/>
</dbReference>
<evidence type="ECO:0000256" key="2">
    <source>
        <dbReference type="ARBA" id="ARBA00001957"/>
    </source>
</evidence>
<dbReference type="Gene3D" id="3.30.70.250">
    <property type="entry name" value="Malonyl-CoA ACP transacylase, ACP-binding"/>
    <property type="match status" value="1"/>
</dbReference>
<dbReference type="Pfam" id="PF02801">
    <property type="entry name" value="Ketoacyl-synt_C"/>
    <property type="match status" value="1"/>
</dbReference>
<dbReference type="Pfam" id="PF00550">
    <property type="entry name" value="PP-binding"/>
    <property type="match status" value="1"/>
</dbReference>
<evidence type="ECO:0000256" key="1">
    <source>
        <dbReference type="ARBA" id="ARBA00001937"/>
    </source>
</evidence>
<comment type="catalytic activity">
    <reaction evidence="13">
        <text>docosanoyl-[(phenol)carboxyphthiodiolenone synthase] + 2 (S)-methylmalonyl-CoA + 3 malonyl-CoA + 5 NADPH + 10 H(+) = C34-carboxyphthiodiolenone-[(phenol)carboxyphthiodiolenone synthase] + 5 CO2 + 5 NADP(+) + 5 CoA + 2 H2O</text>
        <dbReference type="Rhea" id="RHEA:57752"/>
        <dbReference type="Rhea" id="RHEA-COMP:14987"/>
        <dbReference type="Rhea" id="RHEA-COMP:14988"/>
        <dbReference type="ChEBI" id="CHEBI:15377"/>
        <dbReference type="ChEBI" id="CHEBI:15378"/>
        <dbReference type="ChEBI" id="CHEBI:16526"/>
        <dbReference type="ChEBI" id="CHEBI:57287"/>
        <dbReference type="ChEBI" id="CHEBI:57327"/>
        <dbReference type="ChEBI" id="CHEBI:57384"/>
        <dbReference type="ChEBI" id="CHEBI:57783"/>
        <dbReference type="ChEBI" id="CHEBI:58349"/>
        <dbReference type="ChEBI" id="CHEBI:142237"/>
        <dbReference type="ChEBI" id="CHEBI:142238"/>
        <dbReference type="EC" id="2.3.1.292"/>
    </reaction>
</comment>
<dbReference type="InterPro" id="IPR014043">
    <property type="entry name" value="Acyl_transferase_dom"/>
</dbReference>
<keyword evidence="6" id="KW-0276">Fatty acid metabolism</keyword>
<evidence type="ECO:0000256" key="4">
    <source>
        <dbReference type="ARBA" id="ARBA00022553"/>
    </source>
</evidence>
<evidence type="ECO:0000256" key="7">
    <source>
        <dbReference type="ARBA" id="ARBA00022857"/>
    </source>
</evidence>
<dbReference type="PROSITE" id="PS52004">
    <property type="entry name" value="KS3_2"/>
    <property type="match status" value="1"/>
</dbReference>
<dbReference type="InterPro" id="IPR020841">
    <property type="entry name" value="PKS_Beta-ketoAc_synthase_dom"/>
</dbReference>
<dbReference type="GO" id="GO:0004312">
    <property type="term" value="F:fatty acid synthase activity"/>
    <property type="evidence" value="ECO:0007669"/>
    <property type="project" value="TreeGrafter"/>
</dbReference>
<dbReference type="OrthoDB" id="499075at2"/>